<dbReference type="Proteomes" id="UP001417504">
    <property type="component" value="Unassembled WGS sequence"/>
</dbReference>
<reference evidence="2 3" key="1">
    <citation type="submission" date="2024-01" db="EMBL/GenBank/DDBJ databases">
        <title>Genome assemblies of Stephania.</title>
        <authorList>
            <person name="Yang L."/>
        </authorList>
    </citation>
    <scope>NUCLEOTIDE SEQUENCE [LARGE SCALE GENOMIC DNA]</scope>
    <source>
        <strain evidence="2">QJT</strain>
        <tissue evidence="2">Leaf</tissue>
    </source>
</reference>
<feature type="compositionally biased region" description="Acidic residues" evidence="1">
    <location>
        <begin position="29"/>
        <end position="40"/>
    </location>
</feature>
<accession>A0AAP0F1G5</accession>
<organism evidence="2 3">
    <name type="scientific">Stephania japonica</name>
    <dbReference type="NCBI Taxonomy" id="461633"/>
    <lineage>
        <taxon>Eukaryota</taxon>
        <taxon>Viridiplantae</taxon>
        <taxon>Streptophyta</taxon>
        <taxon>Embryophyta</taxon>
        <taxon>Tracheophyta</taxon>
        <taxon>Spermatophyta</taxon>
        <taxon>Magnoliopsida</taxon>
        <taxon>Ranunculales</taxon>
        <taxon>Menispermaceae</taxon>
        <taxon>Menispermoideae</taxon>
        <taxon>Cissampelideae</taxon>
        <taxon>Stephania</taxon>
    </lineage>
</organism>
<name>A0AAP0F1G5_9MAGN</name>
<evidence type="ECO:0000256" key="1">
    <source>
        <dbReference type="SAM" id="MobiDB-lite"/>
    </source>
</evidence>
<dbReference type="AlphaFoldDB" id="A0AAP0F1G5"/>
<dbReference type="EMBL" id="JBBNAE010000008">
    <property type="protein sequence ID" value="KAK9102851.1"/>
    <property type="molecule type" value="Genomic_DNA"/>
</dbReference>
<evidence type="ECO:0000313" key="2">
    <source>
        <dbReference type="EMBL" id="KAK9102851.1"/>
    </source>
</evidence>
<evidence type="ECO:0000313" key="3">
    <source>
        <dbReference type="Proteomes" id="UP001417504"/>
    </source>
</evidence>
<gene>
    <name evidence="2" type="ORF">Sjap_020105</name>
</gene>
<keyword evidence="3" id="KW-1185">Reference proteome</keyword>
<protein>
    <submittedName>
        <fullName evidence="2">Uncharacterized protein</fullName>
    </submittedName>
</protein>
<sequence>MASPSTMPRKDNVGFGGGSHSQGDRDQGVSDDENDEEEGDHGDAYESCGNDNDDADMHEGSNALSIDQVTKNVTNVVSQQGRVVFEPLHEVNGDANHFFGDSSVHCDSDDRVEASLENVQHDMMGPPEFILEIPQPASALPELSGMPIPIDTQDLYEGTWFPCKDHLIDTIKRFNYPKTTICSEEVCT</sequence>
<comment type="caution">
    <text evidence="2">The sequence shown here is derived from an EMBL/GenBank/DDBJ whole genome shotgun (WGS) entry which is preliminary data.</text>
</comment>
<proteinExistence type="predicted"/>
<feature type="region of interest" description="Disordered" evidence="1">
    <location>
        <begin position="1"/>
        <end position="59"/>
    </location>
</feature>